<reference evidence="5" key="1">
    <citation type="submission" date="2022-10" db="EMBL/GenBank/DDBJ databases">
        <title>Roseovarius pelagicus sp. nov., isolated from Arctic seawater.</title>
        <authorList>
            <person name="Hong Y.W."/>
            <person name="Hwang C.Y."/>
        </authorList>
    </citation>
    <scope>NUCLEOTIDE SEQUENCE</scope>
    <source>
        <strain evidence="5">HL-MP18</strain>
    </source>
</reference>
<dbReference type="PANTHER" id="PTHR10668:SF103">
    <property type="entry name" value="PYRIDINE NUCLEOTIDE-DISULFIDE OXIDOREDUCTASE DOMAIN-CONTAINING PROTEIN 2"/>
    <property type="match status" value="1"/>
</dbReference>
<dbReference type="RefSeq" id="WP_263048617.1">
    <property type="nucleotide sequence ID" value="NZ_CP106738.1"/>
</dbReference>
<comment type="function">
    <text evidence="1">Probable oxidoreductase that may play a role as regulator of mitochondrial function.</text>
</comment>
<accession>A0ABY6DEM6</accession>
<evidence type="ECO:0000256" key="3">
    <source>
        <dbReference type="ARBA" id="ARBA00040298"/>
    </source>
</evidence>
<gene>
    <name evidence="5" type="ORF">N7U68_06520</name>
</gene>
<evidence type="ECO:0000259" key="4">
    <source>
        <dbReference type="Pfam" id="PF01593"/>
    </source>
</evidence>
<feature type="domain" description="Amine oxidase" evidence="4">
    <location>
        <begin position="18"/>
        <end position="521"/>
    </location>
</feature>
<evidence type="ECO:0000256" key="1">
    <source>
        <dbReference type="ARBA" id="ARBA00037217"/>
    </source>
</evidence>
<dbReference type="PANTHER" id="PTHR10668">
    <property type="entry name" value="PHYTOENE DEHYDROGENASE"/>
    <property type="match status" value="1"/>
</dbReference>
<evidence type="ECO:0000256" key="2">
    <source>
        <dbReference type="ARBA" id="ARBA00038825"/>
    </source>
</evidence>
<dbReference type="SUPFAM" id="SSF51905">
    <property type="entry name" value="FAD/NAD(P)-binding domain"/>
    <property type="match status" value="1"/>
</dbReference>
<name>A0ABY6DEM6_9RHOB</name>
<evidence type="ECO:0000313" key="6">
    <source>
        <dbReference type="Proteomes" id="UP001064087"/>
    </source>
</evidence>
<dbReference type="EMBL" id="CP106738">
    <property type="protein sequence ID" value="UXX84294.1"/>
    <property type="molecule type" value="Genomic_DNA"/>
</dbReference>
<dbReference type="InterPro" id="IPR036188">
    <property type="entry name" value="FAD/NAD-bd_sf"/>
</dbReference>
<proteinExistence type="predicted"/>
<comment type="subunit">
    <text evidence="2">Interacts with COX5B; this interaction may contribute to localize PYROXD2 to the inner face of the inner mitochondrial membrane.</text>
</comment>
<protein>
    <recommendedName>
        <fullName evidence="3">Pyridine nucleotide-disulfide oxidoreductase domain-containing protein 2</fullName>
    </recommendedName>
</protein>
<organism evidence="5 6">
    <name type="scientific">Roseovarius pelagicus</name>
    <dbReference type="NCBI Taxonomy" id="2980108"/>
    <lineage>
        <taxon>Bacteria</taxon>
        <taxon>Pseudomonadati</taxon>
        <taxon>Pseudomonadota</taxon>
        <taxon>Alphaproteobacteria</taxon>
        <taxon>Rhodobacterales</taxon>
        <taxon>Roseobacteraceae</taxon>
        <taxon>Roseovarius</taxon>
    </lineage>
</organism>
<evidence type="ECO:0000313" key="5">
    <source>
        <dbReference type="EMBL" id="UXX84294.1"/>
    </source>
</evidence>
<sequence>MAKQTSYDAIIAGAGHNGLTTAAYLARAGLQVLVVEKNDWIGGAAVSRSLHEGWTYSNCSYVCSLLRREIVRDLDLPRYGLQVIPYEGGASFTKSGDYFAYYSDHDALRREMARHSPRDADAYAHYSQAIMRQCRFIRPFLLRDAPDPTSMRPRDLSELAYLVKKAHGLGKKELGETLRFWTMSIGDLLDEHFENDLIKAHLAGSGIIGTGLGVYSPGTAYVLLHHYMGDIDGGIGAWGFARGGMGAISASMAAAFKDHDGTILTGSGVEEFIIEDGRVTGVALENGDTFHAPVVASNMDVKRTFLNHVPRAKLPGDFVKGVERFKIRGSSAKLNIALDRMPDMPAAPAHAGFLRGDMHVSESLMDLERAYDDWKDGRWSVRPYIDMLIPSQIDPTMAPTGSHMMTVFVQYAPYDLEVDGIRSGANWDDAQRAAMAEAVIDQIAIACPDIRERIVHKEVRSPADIEREVGLTEGNIFQGELTFDQLLFNRPVPGFAQYESPIKGLYLVGSSAHPGGGVMGAPGANAARTILRRETRDKRMKGYAA</sequence>
<dbReference type="Pfam" id="PF01593">
    <property type="entry name" value="Amino_oxidase"/>
    <property type="match status" value="1"/>
</dbReference>
<dbReference type="Proteomes" id="UP001064087">
    <property type="component" value="Chromosome"/>
</dbReference>
<dbReference type="Gene3D" id="3.50.50.60">
    <property type="entry name" value="FAD/NAD(P)-binding domain"/>
    <property type="match status" value="2"/>
</dbReference>
<dbReference type="InterPro" id="IPR002937">
    <property type="entry name" value="Amino_oxidase"/>
</dbReference>
<keyword evidence="6" id="KW-1185">Reference proteome</keyword>